<gene>
    <name evidence="3" type="ORF">METZ01_LOCUS382708</name>
</gene>
<evidence type="ECO:0000256" key="2">
    <source>
        <dbReference type="SAM" id="MobiDB-lite"/>
    </source>
</evidence>
<reference evidence="3" key="1">
    <citation type="submission" date="2018-05" db="EMBL/GenBank/DDBJ databases">
        <authorList>
            <person name="Lanie J.A."/>
            <person name="Ng W.-L."/>
            <person name="Kazmierczak K.M."/>
            <person name="Andrzejewski T.M."/>
            <person name="Davidsen T.M."/>
            <person name="Wayne K.J."/>
            <person name="Tettelin H."/>
            <person name="Glass J.I."/>
            <person name="Rusch D."/>
            <person name="Podicherti R."/>
            <person name="Tsui H.-C.T."/>
            <person name="Winkler M.E."/>
        </authorList>
    </citation>
    <scope>NUCLEOTIDE SEQUENCE</scope>
</reference>
<dbReference type="EMBL" id="UINC01141863">
    <property type="protein sequence ID" value="SVD29854.1"/>
    <property type="molecule type" value="Genomic_DNA"/>
</dbReference>
<feature type="coiled-coil region" evidence="1">
    <location>
        <begin position="65"/>
        <end position="113"/>
    </location>
</feature>
<feature type="region of interest" description="Disordered" evidence="2">
    <location>
        <begin position="16"/>
        <end position="57"/>
    </location>
</feature>
<feature type="compositionally biased region" description="Basic and acidic residues" evidence="2">
    <location>
        <begin position="16"/>
        <end position="44"/>
    </location>
</feature>
<dbReference type="AlphaFoldDB" id="A0A382U6C6"/>
<keyword evidence="1" id="KW-0175">Coiled coil</keyword>
<evidence type="ECO:0000256" key="1">
    <source>
        <dbReference type="SAM" id="Coils"/>
    </source>
</evidence>
<dbReference type="SUPFAM" id="SSF158791">
    <property type="entry name" value="MgtE N-terminal domain-like"/>
    <property type="match status" value="1"/>
</dbReference>
<sequence length="199" mass="22450">GNLESGMAYAQVKQIDEETEKVREEKKISPLEPQKEEVQEKEKIQLPGQMPAVSPEAFSETFRMIETIENKNREIKKREEELRIKQTRLEALEAKVRKDLDKIEKNISESKKQMGIQDEKTKENVEALIKVYSSMKPEDAANLVEAIDEGLALQIISGMKSKIAGQVLSNLDVKVAKRISENLAGKRDKPSEKSSSPGN</sequence>
<organism evidence="3">
    <name type="scientific">marine metagenome</name>
    <dbReference type="NCBI Taxonomy" id="408172"/>
    <lineage>
        <taxon>unclassified sequences</taxon>
        <taxon>metagenomes</taxon>
        <taxon>ecological metagenomes</taxon>
    </lineage>
</organism>
<evidence type="ECO:0008006" key="4">
    <source>
        <dbReference type="Google" id="ProtNLM"/>
    </source>
</evidence>
<name>A0A382U6C6_9ZZZZ</name>
<evidence type="ECO:0000313" key="3">
    <source>
        <dbReference type="EMBL" id="SVD29854.1"/>
    </source>
</evidence>
<accession>A0A382U6C6</accession>
<proteinExistence type="predicted"/>
<protein>
    <recommendedName>
        <fullName evidence="4">Magnesium transporter MgtE intracellular domain-containing protein</fullName>
    </recommendedName>
</protein>
<feature type="non-terminal residue" evidence="3">
    <location>
        <position position="1"/>
    </location>
</feature>